<dbReference type="Pfam" id="PF00356">
    <property type="entry name" value="LacI"/>
    <property type="match status" value="1"/>
</dbReference>
<dbReference type="CDD" id="cd01392">
    <property type="entry name" value="HTH_LacI"/>
    <property type="match status" value="1"/>
</dbReference>
<accession>A0A5A7N9Z9</accession>
<dbReference type="PROSITE" id="PS00356">
    <property type="entry name" value="HTH_LACI_1"/>
    <property type="match status" value="1"/>
</dbReference>
<dbReference type="PANTHER" id="PTHR30146">
    <property type="entry name" value="LACI-RELATED TRANSCRIPTIONAL REPRESSOR"/>
    <property type="match status" value="1"/>
</dbReference>
<dbReference type="SUPFAM" id="SSF53822">
    <property type="entry name" value="Periplasmic binding protein-like I"/>
    <property type="match status" value="1"/>
</dbReference>
<dbReference type="PANTHER" id="PTHR30146:SF153">
    <property type="entry name" value="LACTOSE OPERON REPRESSOR"/>
    <property type="match status" value="1"/>
</dbReference>
<dbReference type="GO" id="GO:0003700">
    <property type="term" value="F:DNA-binding transcription factor activity"/>
    <property type="evidence" value="ECO:0007669"/>
    <property type="project" value="TreeGrafter"/>
</dbReference>
<comment type="caution">
    <text evidence="5">The sequence shown here is derived from an EMBL/GenBank/DDBJ whole genome shotgun (WGS) entry which is preliminary data.</text>
</comment>
<reference evidence="5 6" key="1">
    <citation type="submission" date="2019-09" db="EMBL/GenBank/DDBJ databases">
        <title>NBRP : Genome information of microbial organism related human and environment.</title>
        <authorList>
            <person name="Hattori M."/>
            <person name="Oshima K."/>
            <person name="Inaba H."/>
            <person name="Suda W."/>
            <person name="Sakamoto M."/>
            <person name="Iino T."/>
            <person name="Kitahara M."/>
            <person name="Oshida Y."/>
            <person name="Iida T."/>
            <person name="Kudo T."/>
            <person name="Itoh T."/>
            <person name="Ohkuma M."/>
        </authorList>
    </citation>
    <scope>NUCLEOTIDE SEQUENCE [LARGE SCALE GENOMIC DNA]</scope>
    <source>
        <strain evidence="5 6">Q-1</strain>
    </source>
</reference>
<dbReference type="SMART" id="SM00354">
    <property type="entry name" value="HTH_LACI"/>
    <property type="match status" value="1"/>
</dbReference>
<evidence type="ECO:0000256" key="3">
    <source>
        <dbReference type="ARBA" id="ARBA00023163"/>
    </source>
</evidence>
<dbReference type="PRINTS" id="PR00036">
    <property type="entry name" value="HTHLACI"/>
</dbReference>
<dbReference type="EMBL" id="BKCN01000010">
    <property type="protein sequence ID" value="GER04465.1"/>
    <property type="molecule type" value="Genomic_DNA"/>
</dbReference>
<dbReference type="SUPFAM" id="SSF47413">
    <property type="entry name" value="lambda repressor-like DNA-binding domains"/>
    <property type="match status" value="1"/>
</dbReference>
<evidence type="ECO:0000256" key="1">
    <source>
        <dbReference type="ARBA" id="ARBA00023015"/>
    </source>
</evidence>
<dbReference type="GO" id="GO:0000976">
    <property type="term" value="F:transcription cis-regulatory region binding"/>
    <property type="evidence" value="ECO:0007669"/>
    <property type="project" value="TreeGrafter"/>
</dbReference>
<evidence type="ECO:0000313" key="5">
    <source>
        <dbReference type="EMBL" id="GER04465.1"/>
    </source>
</evidence>
<organism evidence="5 6">
    <name type="scientific">Iodidimonas nitroreducens</name>
    <dbReference type="NCBI Taxonomy" id="1236968"/>
    <lineage>
        <taxon>Bacteria</taxon>
        <taxon>Pseudomonadati</taxon>
        <taxon>Pseudomonadota</taxon>
        <taxon>Alphaproteobacteria</taxon>
        <taxon>Iodidimonadales</taxon>
        <taxon>Iodidimonadaceae</taxon>
        <taxon>Iodidimonas</taxon>
    </lineage>
</organism>
<dbReference type="Proteomes" id="UP000324996">
    <property type="component" value="Unassembled WGS sequence"/>
</dbReference>
<dbReference type="InterPro" id="IPR000843">
    <property type="entry name" value="HTH_LacI"/>
</dbReference>
<keyword evidence="1" id="KW-0805">Transcription regulation</keyword>
<proteinExistence type="predicted"/>
<keyword evidence="3" id="KW-0804">Transcription</keyword>
<sequence>MKLWTSGSAIIIPVEGARQWLETTLEKIMKATIDDVARLAGVSVSTVSRVLNDERYVREAMRERVHAAVKELHYRPNLYARNLAGDRSHIMAMIFDHAGGDYVAGLLGGAVTACSREGLHLVIEILDQPSMTDKLASFIGQINPDGIILTSPVCNDEAVIALLQKRRIPMIRVAPIRRMEQILSVGIDDQTAGRDVGDYLIGLGHRRIGHIIGHPEHGGSHDRLLGFQESLKAHGVALPADALAQGYFDFASGARGARALLDRGDPPTAIFASNDEMAAGVLSVAAERGLKVPDDLSVMGFDDGTIASWVTPSLSTIRQSTRDMAALSIANLMAVREGRLKSDAMHITVRHEMIIRQSTAPPRQP</sequence>
<gene>
    <name evidence="5" type="ORF">JCM17846_21470</name>
</gene>
<dbReference type="Gene3D" id="1.10.260.40">
    <property type="entry name" value="lambda repressor-like DNA-binding domains"/>
    <property type="match status" value="1"/>
</dbReference>
<dbReference type="InterPro" id="IPR046335">
    <property type="entry name" value="LacI/GalR-like_sensor"/>
</dbReference>
<dbReference type="Pfam" id="PF13377">
    <property type="entry name" value="Peripla_BP_3"/>
    <property type="match status" value="1"/>
</dbReference>
<name>A0A5A7N9Z9_9PROT</name>
<dbReference type="InterPro" id="IPR028082">
    <property type="entry name" value="Peripla_BP_I"/>
</dbReference>
<feature type="domain" description="HTH lacI-type" evidence="4">
    <location>
        <begin position="31"/>
        <end position="85"/>
    </location>
</feature>
<dbReference type="Gene3D" id="3.40.50.2300">
    <property type="match status" value="2"/>
</dbReference>
<dbReference type="PROSITE" id="PS50932">
    <property type="entry name" value="HTH_LACI_2"/>
    <property type="match status" value="1"/>
</dbReference>
<keyword evidence="2" id="KW-0238">DNA-binding</keyword>
<dbReference type="InterPro" id="IPR010982">
    <property type="entry name" value="Lambda_DNA-bd_dom_sf"/>
</dbReference>
<dbReference type="CDD" id="cd01545">
    <property type="entry name" value="PBP1_SalR"/>
    <property type="match status" value="1"/>
</dbReference>
<protein>
    <submittedName>
        <fullName evidence="5">LacI family transcriptional regulator</fullName>
    </submittedName>
</protein>
<keyword evidence="6" id="KW-1185">Reference proteome</keyword>
<evidence type="ECO:0000256" key="2">
    <source>
        <dbReference type="ARBA" id="ARBA00023125"/>
    </source>
</evidence>
<dbReference type="AlphaFoldDB" id="A0A5A7N9Z9"/>
<evidence type="ECO:0000313" key="6">
    <source>
        <dbReference type="Proteomes" id="UP000324996"/>
    </source>
</evidence>
<evidence type="ECO:0000259" key="4">
    <source>
        <dbReference type="PROSITE" id="PS50932"/>
    </source>
</evidence>